<dbReference type="EMBL" id="FQVU01000002">
    <property type="protein sequence ID" value="SHG00098.1"/>
    <property type="molecule type" value="Genomic_DNA"/>
</dbReference>
<sequence length="133" mass="14415">MRIGELSRQTGASPRALRYYEEQGLLVPERSSSAQRHYAAAAVDRVILLRRLYAAGLTSRTIASLLPCVDAPSPAVTREAVGLMRREHTRLGDQIAELTTTRDQLAYLIDAAQAYHDGQTTDPTCEGTGSSAA</sequence>
<evidence type="ECO:0000256" key="1">
    <source>
        <dbReference type="ARBA" id="ARBA00023125"/>
    </source>
</evidence>
<dbReference type="SMART" id="SM00422">
    <property type="entry name" value="HTH_MERR"/>
    <property type="match status" value="1"/>
</dbReference>
<evidence type="ECO:0000313" key="3">
    <source>
        <dbReference type="EMBL" id="SHG00098.1"/>
    </source>
</evidence>
<feature type="domain" description="HTH merR-type" evidence="2">
    <location>
        <begin position="1"/>
        <end position="68"/>
    </location>
</feature>
<dbReference type="PRINTS" id="PR00040">
    <property type="entry name" value="HTHMERR"/>
</dbReference>
<dbReference type="SUPFAM" id="SSF46955">
    <property type="entry name" value="Putative DNA-binding domain"/>
    <property type="match status" value="1"/>
</dbReference>
<dbReference type="OrthoDB" id="9808480at2"/>
<dbReference type="GO" id="GO:0003700">
    <property type="term" value="F:DNA-binding transcription factor activity"/>
    <property type="evidence" value="ECO:0007669"/>
    <property type="project" value="InterPro"/>
</dbReference>
<gene>
    <name evidence="3" type="ORF">SAMN05443575_1094</name>
</gene>
<accession>A0A1M5G8T6</accession>
<dbReference type="PROSITE" id="PS50937">
    <property type="entry name" value="HTH_MERR_2"/>
    <property type="match status" value="1"/>
</dbReference>
<dbReference type="GO" id="GO:0003677">
    <property type="term" value="F:DNA binding"/>
    <property type="evidence" value="ECO:0007669"/>
    <property type="project" value="UniProtKB-KW"/>
</dbReference>
<dbReference type="CDD" id="cd01282">
    <property type="entry name" value="HTH_MerR-like_sg3"/>
    <property type="match status" value="1"/>
</dbReference>
<keyword evidence="1 3" id="KW-0238">DNA-binding</keyword>
<organism evidence="3 4">
    <name type="scientific">Jatrophihabitans endophyticus</name>
    <dbReference type="NCBI Taxonomy" id="1206085"/>
    <lineage>
        <taxon>Bacteria</taxon>
        <taxon>Bacillati</taxon>
        <taxon>Actinomycetota</taxon>
        <taxon>Actinomycetes</taxon>
        <taxon>Jatrophihabitantales</taxon>
        <taxon>Jatrophihabitantaceae</taxon>
        <taxon>Jatrophihabitans</taxon>
    </lineage>
</organism>
<evidence type="ECO:0000313" key="4">
    <source>
        <dbReference type="Proteomes" id="UP000186132"/>
    </source>
</evidence>
<dbReference type="InterPro" id="IPR009061">
    <property type="entry name" value="DNA-bd_dom_put_sf"/>
</dbReference>
<evidence type="ECO:0000259" key="2">
    <source>
        <dbReference type="PROSITE" id="PS50937"/>
    </source>
</evidence>
<dbReference type="InterPro" id="IPR000551">
    <property type="entry name" value="MerR-type_HTH_dom"/>
</dbReference>
<dbReference type="InterPro" id="IPR047057">
    <property type="entry name" value="MerR_fam"/>
</dbReference>
<reference evidence="3 4" key="1">
    <citation type="submission" date="2016-11" db="EMBL/GenBank/DDBJ databases">
        <authorList>
            <person name="Jaros S."/>
            <person name="Januszkiewicz K."/>
            <person name="Wedrychowicz H."/>
        </authorList>
    </citation>
    <scope>NUCLEOTIDE SEQUENCE [LARGE SCALE GENOMIC DNA]</scope>
    <source>
        <strain evidence="3 4">DSM 45627</strain>
    </source>
</reference>
<protein>
    <submittedName>
        <fullName evidence="3">DNA-binding transcriptional regulator, MerR family</fullName>
    </submittedName>
</protein>
<dbReference type="PANTHER" id="PTHR30204:SF97">
    <property type="entry name" value="MERR FAMILY REGULATORY PROTEIN"/>
    <property type="match status" value="1"/>
</dbReference>
<dbReference type="AlphaFoldDB" id="A0A1M5G8T6"/>
<dbReference type="STRING" id="1206085.SAMN05443575_1094"/>
<dbReference type="Gene3D" id="1.10.1660.10">
    <property type="match status" value="1"/>
</dbReference>
<dbReference type="Proteomes" id="UP000186132">
    <property type="component" value="Unassembled WGS sequence"/>
</dbReference>
<dbReference type="Pfam" id="PF13411">
    <property type="entry name" value="MerR_1"/>
    <property type="match status" value="1"/>
</dbReference>
<dbReference type="RefSeq" id="WP_143168011.1">
    <property type="nucleotide sequence ID" value="NZ_FQVU01000002.1"/>
</dbReference>
<name>A0A1M5G8T6_9ACTN</name>
<keyword evidence="4" id="KW-1185">Reference proteome</keyword>
<dbReference type="PANTHER" id="PTHR30204">
    <property type="entry name" value="REDOX-CYCLING DRUG-SENSING TRANSCRIPTIONAL ACTIVATOR SOXR"/>
    <property type="match status" value="1"/>
</dbReference>
<proteinExistence type="predicted"/>